<dbReference type="InterPro" id="IPR029063">
    <property type="entry name" value="SAM-dependent_MTases_sf"/>
</dbReference>
<dbReference type="CDD" id="cd02440">
    <property type="entry name" value="AdoMet_MTases"/>
    <property type="match status" value="1"/>
</dbReference>
<dbReference type="RefSeq" id="WP_208290471.1">
    <property type="nucleotide sequence ID" value="NZ_JAGFBM010000010.1"/>
</dbReference>
<dbReference type="PANTHER" id="PTHR43464:SF19">
    <property type="entry name" value="UBIQUINONE BIOSYNTHESIS O-METHYLTRANSFERASE, MITOCHONDRIAL"/>
    <property type="match status" value="1"/>
</dbReference>
<organism evidence="5 6">
    <name type="scientific">Cellulomonas fengjieae</name>
    <dbReference type="NCBI Taxonomy" id="2819978"/>
    <lineage>
        <taxon>Bacteria</taxon>
        <taxon>Bacillati</taxon>
        <taxon>Actinomycetota</taxon>
        <taxon>Actinomycetes</taxon>
        <taxon>Micrococcales</taxon>
        <taxon>Cellulomonadaceae</taxon>
        <taxon>Cellulomonas</taxon>
    </lineage>
</organism>
<dbReference type="PANTHER" id="PTHR43464">
    <property type="entry name" value="METHYLTRANSFERASE"/>
    <property type="match status" value="1"/>
</dbReference>
<reference evidence="5 6" key="1">
    <citation type="submission" date="2021-03" db="EMBL/GenBank/DDBJ databases">
        <title>novel species in genus Cellulomonas.</title>
        <authorList>
            <person name="Zhang G."/>
        </authorList>
    </citation>
    <scope>NUCLEOTIDE SEQUENCE [LARGE SCALE GENOMIC DNA]</scope>
    <source>
        <strain evidence="6">zg-ZUI188</strain>
    </source>
</reference>
<evidence type="ECO:0000256" key="3">
    <source>
        <dbReference type="ARBA" id="ARBA00022691"/>
    </source>
</evidence>
<dbReference type="EMBL" id="JAGFBM010000010">
    <property type="protein sequence ID" value="MBO3086469.1"/>
    <property type="molecule type" value="Genomic_DNA"/>
</dbReference>
<proteinExistence type="predicted"/>
<name>A0ABS3SL48_9CELL</name>
<protein>
    <submittedName>
        <fullName evidence="5">Class I SAM-dependent methyltransferase</fullName>
    </submittedName>
</protein>
<keyword evidence="6" id="KW-1185">Reference proteome</keyword>
<evidence type="ECO:0000313" key="6">
    <source>
        <dbReference type="Proteomes" id="UP000678317"/>
    </source>
</evidence>
<evidence type="ECO:0000259" key="4">
    <source>
        <dbReference type="Pfam" id="PF13649"/>
    </source>
</evidence>
<comment type="caution">
    <text evidence="5">The sequence shown here is derived from an EMBL/GenBank/DDBJ whole genome shotgun (WGS) entry which is preliminary data.</text>
</comment>
<evidence type="ECO:0000313" key="5">
    <source>
        <dbReference type="EMBL" id="MBO3086469.1"/>
    </source>
</evidence>
<evidence type="ECO:0000256" key="1">
    <source>
        <dbReference type="ARBA" id="ARBA00022603"/>
    </source>
</evidence>
<dbReference type="Pfam" id="PF13649">
    <property type="entry name" value="Methyltransf_25"/>
    <property type="match status" value="1"/>
</dbReference>
<dbReference type="Gene3D" id="3.40.50.150">
    <property type="entry name" value="Vaccinia Virus protein VP39"/>
    <property type="match status" value="1"/>
</dbReference>
<keyword evidence="1 5" id="KW-0489">Methyltransferase</keyword>
<dbReference type="GO" id="GO:0008168">
    <property type="term" value="F:methyltransferase activity"/>
    <property type="evidence" value="ECO:0007669"/>
    <property type="project" value="UniProtKB-KW"/>
</dbReference>
<dbReference type="GO" id="GO:0032259">
    <property type="term" value="P:methylation"/>
    <property type="evidence" value="ECO:0007669"/>
    <property type="project" value="UniProtKB-KW"/>
</dbReference>
<accession>A0ABS3SL48</accession>
<sequence length="254" mass="27482">MADDIFEVPRLAQLYDPLDPDRGDLDVYVALVDELGARSVLDVGCGTGTFALMLAQRGLDVVGLDPARASLDVARAKPGADAVRWLEGDATALPPLQVDLATMTGNVAQVFVTDEDWARTVTAVREALRPGGHLVLETRVPEREAWRGWTREATHRVADVAGVGRVEAWGEVTDVVGELVTFRWTWVFESDGAVLTSDSTLRFRDRAAVEGSLTEAGFEVVDVREAPDRPGMEMVFVASRGAGRGRSRAPLPIS</sequence>
<dbReference type="SUPFAM" id="SSF53335">
    <property type="entry name" value="S-adenosyl-L-methionine-dependent methyltransferases"/>
    <property type="match status" value="1"/>
</dbReference>
<feature type="domain" description="Methyltransferase" evidence="4">
    <location>
        <begin position="40"/>
        <end position="132"/>
    </location>
</feature>
<gene>
    <name evidence="5" type="ORF">J4035_17630</name>
</gene>
<keyword evidence="2" id="KW-0808">Transferase</keyword>
<evidence type="ECO:0000256" key="2">
    <source>
        <dbReference type="ARBA" id="ARBA00022679"/>
    </source>
</evidence>
<dbReference type="InterPro" id="IPR041698">
    <property type="entry name" value="Methyltransf_25"/>
</dbReference>
<dbReference type="Proteomes" id="UP000678317">
    <property type="component" value="Unassembled WGS sequence"/>
</dbReference>
<keyword evidence="3" id="KW-0949">S-adenosyl-L-methionine</keyword>